<reference evidence="1" key="1">
    <citation type="submission" date="2018-04" db="EMBL/GenBank/DDBJ databases">
        <title>Whole genome sequencing of Hypsizygus marmoreus.</title>
        <authorList>
            <person name="Choi I.-G."/>
            <person name="Min B."/>
            <person name="Kim J.-G."/>
            <person name="Kim S."/>
            <person name="Oh Y.-L."/>
            <person name="Kong W.-S."/>
            <person name="Park H."/>
            <person name="Jeong J."/>
            <person name="Song E.-S."/>
        </authorList>
    </citation>
    <scope>NUCLEOTIDE SEQUENCE [LARGE SCALE GENOMIC DNA]</scope>
    <source>
        <strain evidence="1">51987-8</strain>
    </source>
</reference>
<name>A0A369JE30_HYPMA</name>
<comment type="caution">
    <text evidence="1">The sequence shown here is derived from an EMBL/GenBank/DDBJ whole genome shotgun (WGS) entry which is preliminary data.</text>
</comment>
<protein>
    <submittedName>
        <fullName evidence="1">Uncharacterized protein</fullName>
    </submittedName>
</protein>
<evidence type="ECO:0000313" key="1">
    <source>
        <dbReference type="EMBL" id="RDB19470.1"/>
    </source>
</evidence>
<dbReference type="EMBL" id="LUEZ02000080">
    <property type="protein sequence ID" value="RDB19470.1"/>
    <property type="molecule type" value="Genomic_DNA"/>
</dbReference>
<keyword evidence="2" id="KW-1185">Reference proteome</keyword>
<proteinExistence type="predicted"/>
<gene>
    <name evidence="1" type="ORF">Hypma_013580</name>
</gene>
<sequence length="91" mass="10305">MVEEQHEVLVDRLLDHCTVNIYFLITKSQNAIFCNGHQIFATPRHGNILHITLSAYCILAMVCTESPVGYRKSDVGPGHGCRVHDVHYVDR</sequence>
<dbReference type="AlphaFoldDB" id="A0A369JE30"/>
<dbReference type="Proteomes" id="UP000076154">
    <property type="component" value="Unassembled WGS sequence"/>
</dbReference>
<dbReference type="InParanoid" id="A0A369JE30"/>
<organism evidence="1 2">
    <name type="scientific">Hypsizygus marmoreus</name>
    <name type="common">White beech mushroom</name>
    <name type="synonym">Agaricus marmoreus</name>
    <dbReference type="NCBI Taxonomy" id="39966"/>
    <lineage>
        <taxon>Eukaryota</taxon>
        <taxon>Fungi</taxon>
        <taxon>Dikarya</taxon>
        <taxon>Basidiomycota</taxon>
        <taxon>Agaricomycotina</taxon>
        <taxon>Agaricomycetes</taxon>
        <taxon>Agaricomycetidae</taxon>
        <taxon>Agaricales</taxon>
        <taxon>Tricholomatineae</taxon>
        <taxon>Lyophyllaceae</taxon>
        <taxon>Hypsizygus</taxon>
    </lineage>
</organism>
<accession>A0A369JE30</accession>
<evidence type="ECO:0000313" key="2">
    <source>
        <dbReference type="Proteomes" id="UP000076154"/>
    </source>
</evidence>